<accession>A0ABQ1I3E9</accession>
<dbReference type="InterPro" id="IPR003439">
    <property type="entry name" value="ABC_transporter-like_ATP-bd"/>
</dbReference>
<sequence length="307" mass="33426">MIEINALTKSFGDKKALNKLSLTIPSASIFGLLGPNGAGKTTLMSILNGLLTADSGEVFIAGLPLTNNLKLVREKCSLIPQSLAFYEQLTVKENLLFFAGIQQIKGKALLQNLAYAVATNRLEAMMDQKAATLSGGQKRRLNIAIGLLNNPDVLFFDEPTVGIDPESRNQILDSIKAYKADNKTVVYTSHYMPEIEKICDQVAIINAGQIIKQGSLSSMLHDQQSQQVIIELYAHISTCLPSLVSQLDKVKLIDDCTLLLSEGTGPLIGHILALLEQQQIKVKQLRFGASSLESLFINLTSKEGEDV</sequence>
<evidence type="ECO:0000313" key="7">
    <source>
        <dbReference type="EMBL" id="GGB12798.1"/>
    </source>
</evidence>
<keyword evidence="5 7" id="KW-0067">ATP-binding</keyword>
<dbReference type="InterPro" id="IPR050763">
    <property type="entry name" value="ABC_transporter_ATP-binding"/>
</dbReference>
<reference evidence="8" key="1">
    <citation type="journal article" date="2019" name="Int. J. Syst. Evol. Microbiol.">
        <title>The Global Catalogue of Microorganisms (GCM) 10K type strain sequencing project: providing services to taxonomists for standard genome sequencing and annotation.</title>
        <authorList>
            <consortium name="The Broad Institute Genomics Platform"/>
            <consortium name="The Broad Institute Genome Sequencing Center for Infectious Disease"/>
            <person name="Wu L."/>
            <person name="Ma J."/>
        </authorList>
    </citation>
    <scope>NUCLEOTIDE SEQUENCE [LARGE SCALE GENOMIC DNA]</scope>
    <source>
        <strain evidence="8">CGMCC 1.10131</strain>
    </source>
</reference>
<dbReference type="InterPro" id="IPR003593">
    <property type="entry name" value="AAA+_ATPase"/>
</dbReference>
<dbReference type="CDD" id="cd03230">
    <property type="entry name" value="ABC_DR_subfamily_A"/>
    <property type="match status" value="1"/>
</dbReference>
<protein>
    <submittedName>
        <fullName evidence="7">ABC transporter ATP-binding protein</fullName>
    </submittedName>
</protein>
<dbReference type="PANTHER" id="PTHR42711">
    <property type="entry name" value="ABC TRANSPORTER ATP-BINDING PROTEIN"/>
    <property type="match status" value="1"/>
</dbReference>
<dbReference type="Proteomes" id="UP000651977">
    <property type="component" value="Unassembled WGS sequence"/>
</dbReference>
<keyword evidence="4" id="KW-0547">Nucleotide-binding</keyword>
<evidence type="ECO:0000256" key="5">
    <source>
        <dbReference type="ARBA" id="ARBA00022840"/>
    </source>
</evidence>
<evidence type="ECO:0000256" key="2">
    <source>
        <dbReference type="ARBA" id="ARBA00022448"/>
    </source>
</evidence>
<name>A0ABQ1I3E9_9ALTE</name>
<dbReference type="PROSITE" id="PS50893">
    <property type="entry name" value="ABC_TRANSPORTER_2"/>
    <property type="match status" value="1"/>
</dbReference>
<dbReference type="InterPro" id="IPR017871">
    <property type="entry name" value="ABC_transporter-like_CS"/>
</dbReference>
<organism evidence="7 8">
    <name type="scientific">Agarivorans gilvus</name>
    <dbReference type="NCBI Taxonomy" id="680279"/>
    <lineage>
        <taxon>Bacteria</taxon>
        <taxon>Pseudomonadati</taxon>
        <taxon>Pseudomonadota</taxon>
        <taxon>Gammaproteobacteria</taxon>
        <taxon>Alteromonadales</taxon>
        <taxon>Alteromonadaceae</taxon>
        <taxon>Agarivorans</taxon>
    </lineage>
</organism>
<dbReference type="InterPro" id="IPR027417">
    <property type="entry name" value="P-loop_NTPase"/>
</dbReference>
<dbReference type="EMBL" id="BMDY01000017">
    <property type="protein sequence ID" value="GGB12798.1"/>
    <property type="molecule type" value="Genomic_DNA"/>
</dbReference>
<evidence type="ECO:0000256" key="4">
    <source>
        <dbReference type="ARBA" id="ARBA00022741"/>
    </source>
</evidence>
<evidence type="ECO:0000313" key="8">
    <source>
        <dbReference type="Proteomes" id="UP000651977"/>
    </source>
</evidence>
<dbReference type="SUPFAM" id="SSF52540">
    <property type="entry name" value="P-loop containing nucleoside triphosphate hydrolases"/>
    <property type="match status" value="1"/>
</dbReference>
<keyword evidence="3" id="KW-0536">Nodulation</keyword>
<dbReference type="SMART" id="SM00382">
    <property type="entry name" value="AAA"/>
    <property type="match status" value="1"/>
</dbReference>
<comment type="similarity">
    <text evidence="1">Belongs to the ABC transporter superfamily.</text>
</comment>
<keyword evidence="8" id="KW-1185">Reference proteome</keyword>
<evidence type="ECO:0000259" key="6">
    <source>
        <dbReference type="PROSITE" id="PS50893"/>
    </source>
</evidence>
<dbReference type="RefSeq" id="WP_055733139.1">
    <property type="nucleotide sequence ID" value="NZ_BMDY01000017.1"/>
</dbReference>
<dbReference type="GO" id="GO:0005524">
    <property type="term" value="F:ATP binding"/>
    <property type="evidence" value="ECO:0007669"/>
    <property type="project" value="UniProtKB-KW"/>
</dbReference>
<dbReference type="PANTHER" id="PTHR42711:SF5">
    <property type="entry name" value="ABC TRANSPORTER ATP-BINDING PROTEIN NATA"/>
    <property type="match status" value="1"/>
</dbReference>
<gene>
    <name evidence="7" type="primary">sagG</name>
    <name evidence="7" type="ORF">GCM10007414_27670</name>
</gene>
<dbReference type="Pfam" id="PF00005">
    <property type="entry name" value="ABC_tran"/>
    <property type="match status" value="1"/>
</dbReference>
<feature type="domain" description="ABC transporter" evidence="6">
    <location>
        <begin position="2"/>
        <end position="232"/>
    </location>
</feature>
<keyword evidence="2" id="KW-0813">Transport</keyword>
<evidence type="ECO:0000256" key="1">
    <source>
        <dbReference type="ARBA" id="ARBA00005417"/>
    </source>
</evidence>
<dbReference type="PROSITE" id="PS00211">
    <property type="entry name" value="ABC_TRANSPORTER_1"/>
    <property type="match status" value="1"/>
</dbReference>
<comment type="caution">
    <text evidence="7">The sequence shown here is derived from an EMBL/GenBank/DDBJ whole genome shotgun (WGS) entry which is preliminary data.</text>
</comment>
<evidence type="ECO:0000256" key="3">
    <source>
        <dbReference type="ARBA" id="ARBA00022458"/>
    </source>
</evidence>
<proteinExistence type="inferred from homology"/>
<dbReference type="Gene3D" id="3.40.50.300">
    <property type="entry name" value="P-loop containing nucleotide triphosphate hydrolases"/>
    <property type="match status" value="1"/>
</dbReference>